<evidence type="ECO:0000313" key="1">
    <source>
        <dbReference type="EMBL" id="MDP8175839.1"/>
    </source>
</evidence>
<dbReference type="RefSeq" id="WP_306376400.1">
    <property type="nucleotide sequence ID" value="NZ_JASAYT010000045.1"/>
</dbReference>
<accession>A0AAJ6NFH8</accession>
<dbReference type="EMBL" id="JASAYT010000045">
    <property type="protein sequence ID" value="MDP8175839.1"/>
    <property type="molecule type" value="Genomic_DNA"/>
</dbReference>
<reference evidence="1" key="1">
    <citation type="journal article" date="2023" name="Front. Microbiol.">
        <title>Phylogeography and host specificity of Pasteurellaceae pathogenic to sea-farmed fish in the north-east Atlantic.</title>
        <authorList>
            <person name="Gulla S."/>
            <person name="Colquhoun D.J."/>
            <person name="Olsen A.B."/>
            <person name="Spilsberg B."/>
            <person name="Lagesen K."/>
            <person name="Aakesson C.P."/>
            <person name="Strom S."/>
            <person name="Manji F."/>
            <person name="Birkbeck T.H."/>
            <person name="Nilsen H.K."/>
        </authorList>
    </citation>
    <scope>NUCLEOTIDE SEQUENCE</scope>
    <source>
        <strain evidence="1">98B1</strain>
    </source>
</reference>
<gene>
    <name evidence="1" type="ORF">QJU97_10285</name>
</gene>
<name>A0AAJ6NFH8_9PAST</name>
<dbReference type="Proteomes" id="UP001231736">
    <property type="component" value="Unassembled WGS sequence"/>
</dbReference>
<sequence length="190" mass="23408">MKKIEENRILKAFPKYLEKDVLLVCDKIPKTVKYNISNDKLREYVHSCYYKISFDNEILHLPSRIYFNEANDDNLTKQQKQILYCIYTRHHNGFVREKYLKKIEVIQIWQIPFVIQLLGEYVIELFPIIENKINKNNFFLFKKFIAENEFYFYQTECRIASYWNEYYRRTYPKLKEYIGYKIKEKLKTNT</sequence>
<comment type="caution">
    <text evidence="1">The sequence shown here is derived from an EMBL/GenBank/DDBJ whole genome shotgun (WGS) entry which is preliminary data.</text>
</comment>
<organism evidence="1 2">
    <name type="scientific">Phocoenobacter skyensis</name>
    <dbReference type="NCBI Taxonomy" id="97481"/>
    <lineage>
        <taxon>Bacteria</taxon>
        <taxon>Pseudomonadati</taxon>
        <taxon>Pseudomonadota</taxon>
        <taxon>Gammaproteobacteria</taxon>
        <taxon>Pasteurellales</taxon>
        <taxon>Pasteurellaceae</taxon>
        <taxon>Phocoenobacter</taxon>
    </lineage>
</organism>
<evidence type="ECO:0000313" key="2">
    <source>
        <dbReference type="Proteomes" id="UP001231736"/>
    </source>
</evidence>
<proteinExistence type="predicted"/>
<dbReference type="AlphaFoldDB" id="A0AAJ6NFH8"/>
<protein>
    <submittedName>
        <fullName evidence="1">Uncharacterized protein</fullName>
    </submittedName>
</protein>